<accession>A0A3B0X0M1</accession>
<dbReference type="AlphaFoldDB" id="A0A3B0X0M1"/>
<proteinExistence type="predicted"/>
<organism evidence="1">
    <name type="scientific">hydrothermal vent metagenome</name>
    <dbReference type="NCBI Taxonomy" id="652676"/>
    <lineage>
        <taxon>unclassified sequences</taxon>
        <taxon>metagenomes</taxon>
        <taxon>ecological metagenomes</taxon>
    </lineage>
</organism>
<dbReference type="Pfam" id="PF09957">
    <property type="entry name" value="VapB_antitoxin"/>
    <property type="match status" value="1"/>
</dbReference>
<reference evidence="1" key="1">
    <citation type="submission" date="2018-06" db="EMBL/GenBank/DDBJ databases">
        <authorList>
            <person name="Zhirakovskaya E."/>
        </authorList>
    </citation>
    <scope>NUCLEOTIDE SEQUENCE</scope>
</reference>
<evidence type="ECO:0008006" key="2">
    <source>
        <dbReference type="Google" id="ProtNLM"/>
    </source>
</evidence>
<protein>
    <recommendedName>
        <fullName evidence="2">Antitoxin to Toxin 1, PIN domain</fullName>
    </recommendedName>
</protein>
<gene>
    <name evidence="1" type="ORF">MNBD_GAMMA06-1707</name>
</gene>
<evidence type="ECO:0000313" key="1">
    <source>
        <dbReference type="EMBL" id="VAW50156.1"/>
    </source>
</evidence>
<dbReference type="InterPro" id="IPR019239">
    <property type="entry name" value="VapB_antitoxin"/>
</dbReference>
<name>A0A3B0X0M1_9ZZZZ</name>
<dbReference type="EMBL" id="UOFD01000006">
    <property type="protein sequence ID" value="VAW50156.1"/>
    <property type="molecule type" value="Genomic_DNA"/>
</dbReference>
<sequence>MATNLSIDTNLLSEALTISGLTTKKDTVNQALKEFVQRRKQREITALFGSLPQDSDYDYKKGRQ</sequence>